<evidence type="ECO:0000313" key="2">
    <source>
        <dbReference type="EMBL" id="MXP32940.1"/>
    </source>
</evidence>
<feature type="compositionally biased region" description="Low complexity" evidence="1">
    <location>
        <begin position="186"/>
        <end position="204"/>
    </location>
</feature>
<protein>
    <recommendedName>
        <fullName evidence="4">Lipoprotein</fullName>
    </recommendedName>
</protein>
<gene>
    <name evidence="2" type="ORF">GRI94_14005</name>
</gene>
<organism evidence="2 3">
    <name type="scientific">Parerythrobacter jejuensis</name>
    <dbReference type="NCBI Taxonomy" id="795812"/>
    <lineage>
        <taxon>Bacteria</taxon>
        <taxon>Pseudomonadati</taxon>
        <taxon>Pseudomonadota</taxon>
        <taxon>Alphaproteobacteria</taxon>
        <taxon>Sphingomonadales</taxon>
        <taxon>Erythrobacteraceae</taxon>
        <taxon>Parerythrobacter</taxon>
    </lineage>
</organism>
<sequence length="204" mass="21751">MRPPIFLACLAALAACQPPATDDYVERIALEEGTNFASEPLPSPDSEGAVWARSDTEDRLLYGIPGDMPFLAMQCTSDGEEPMLAFTRFSPADRGATAIMALVGNFHVARLPVDATFNGRAWLWQGSVAAREPDMDVLTGPRSVEATIPGAGSLILNPSPLSRDLVNNCRAIGRPQDPEAEETETEQVGTGEPETGEPEIAGPE</sequence>
<comment type="caution">
    <text evidence="2">The sequence shown here is derived from an EMBL/GenBank/DDBJ whole genome shotgun (WGS) entry which is preliminary data.</text>
</comment>
<dbReference type="PROSITE" id="PS51257">
    <property type="entry name" value="PROKAR_LIPOPROTEIN"/>
    <property type="match status" value="1"/>
</dbReference>
<dbReference type="AlphaFoldDB" id="A0A845ARJ9"/>
<name>A0A845ARJ9_9SPHN</name>
<dbReference type="Proteomes" id="UP000446786">
    <property type="component" value="Unassembled WGS sequence"/>
</dbReference>
<proteinExistence type="predicted"/>
<accession>A0A845ARJ9</accession>
<dbReference type="RefSeq" id="WP_160780230.1">
    <property type="nucleotide sequence ID" value="NZ_BAAAZF010000001.1"/>
</dbReference>
<evidence type="ECO:0000256" key="1">
    <source>
        <dbReference type="SAM" id="MobiDB-lite"/>
    </source>
</evidence>
<evidence type="ECO:0000313" key="3">
    <source>
        <dbReference type="Proteomes" id="UP000446786"/>
    </source>
</evidence>
<keyword evidence="3" id="KW-1185">Reference proteome</keyword>
<feature type="region of interest" description="Disordered" evidence="1">
    <location>
        <begin position="171"/>
        <end position="204"/>
    </location>
</feature>
<dbReference type="OrthoDB" id="7391054at2"/>
<dbReference type="EMBL" id="WTYE01000001">
    <property type="protein sequence ID" value="MXP32940.1"/>
    <property type="molecule type" value="Genomic_DNA"/>
</dbReference>
<evidence type="ECO:0008006" key="4">
    <source>
        <dbReference type="Google" id="ProtNLM"/>
    </source>
</evidence>
<reference evidence="2 3" key="1">
    <citation type="submission" date="2019-12" db="EMBL/GenBank/DDBJ databases">
        <title>Genomic-based taxomic classification of the family Erythrobacteraceae.</title>
        <authorList>
            <person name="Xu L."/>
        </authorList>
    </citation>
    <scope>NUCLEOTIDE SEQUENCE [LARGE SCALE GENOMIC DNA]</scope>
    <source>
        <strain evidence="2 3">JCM 16677</strain>
    </source>
</reference>